<dbReference type="AlphaFoldDB" id="A0A8H9D867"/>
<sequence>MKTKLITKINRQPLQQHADRNLDQPEQPKAVLNRPTSLMPGLLLSLVILAGCTPITPRWDARFGDAVGIAKAQQTINPEASLNTEPVKGIDGQAGDAVFDNFRDSFRNPQPPMRGVLNLGTGGGSSQGSGGGN</sequence>
<feature type="compositionally biased region" description="Gly residues" evidence="1">
    <location>
        <begin position="120"/>
        <end position="133"/>
    </location>
</feature>
<gene>
    <name evidence="2" type="ORF">NMYAN_130032</name>
</gene>
<accession>A0A8H9D867</accession>
<reference evidence="2" key="1">
    <citation type="submission" date="2021-02" db="EMBL/GenBank/DDBJ databases">
        <authorList>
            <person name="Han P."/>
        </authorList>
    </citation>
    <scope>NUCLEOTIDE SEQUENCE</scope>
    <source>
        <strain evidence="2">Nitrosomonas nitrosa 18-3D</strain>
    </source>
</reference>
<evidence type="ECO:0000256" key="1">
    <source>
        <dbReference type="SAM" id="MobiDB-lite"/>
    </source>
</evidence>
<dbReference type="EMBL" id="CAJNAP010000005">
    <property type="protein sequence ID" value="CAE6494177.1"/>
    <property type="molecule type" value="Genomic_DNA"/>
</dbReference>
<name>A0A8H9D867_9PROT</name>
<organism evidence="2 3">
    <name type="scientific">Nitrosomonas nitrosa</name>
    <dbReference type="NCBI Taxonomy" id="52442"/>
    <lineage>
        <taxon>Bacteria</taxon>
        <taxon>Pseudomonadati</taxon>
        <taxon>Pseudomonadota</taxon>
        <taxon>Betaproteobacteria</taxon>
        <taxon>Nitrosomonadales</taxon>
        <taxon>Nitrosomonadaceae</taxon>
        <taxon>Nitrosomonas</taxon>
    </lineage>
</organism>
<comment type="caution">
    <text evidence="2">The sequence shown here is derived from an EMBL/GenBank/DDBJ whole genome shotgun (WGS) entry which is preliminary data.</text>
</comment>
<proteinExistence type="predicted"/>
<feature type="region of interest" description="Disordered" evidence="1">
    <location>
        <begin position="108"/>
        <end position="133"/>
    </location>
</feature>
<protein>
    <submittedName>
        <fullName evidence="2">Uncharacterized protein</fullName>
    </submittedName>
</protein>
<dbReference type="Proteomes" id="UP000601736">
    <property type="component" value="Unassembled WGS sequence"/>
</dbReference>
<evidence type="ECO:0000313" key="3">
    <source>
        <dbReference type="Proteomes" id="UP000601736"/>
    </source>
</evidence>
<evidence type="ECO:0000313" key="2">
    <source>
        <dbReference type="EMBL" id="CAE6494177.1"/>
    </source>
</evidence>
<dbReference type="RefSeq" id="WP_239654100.1">
    <property type="nucleotide sequence ID" value="NZ_CAJNAP010000005.1"/>
</dbReference>